<dbReference type="OrthoDB" id="2337771at2759"/>
<dbReference type="EMBL" id="CAGKOT010000017">
    <property type="protein sequence ID" value="CAB5362078.1"/>
    <property type="molecule type" value="Genomic_DNA"/>
</dbReference>
<proteinExistence type="predicted"/>
<evidence type="ECO:0000313" key="2">
    <source>
        <dbReference type="EMBL" id="CAB5362078.1"/>
    </source>
</evidence>
<feature type="chain" id="PRO_5037885997" evidence="1">
    <location>
        <begin position="24"/>
        <end position="144"/>
    </location>
</feature>
<name>A0A915Z5Q2_9GLOM</name>
<sequence>MIKKKIAKVLLLLLLLQVQKNHLLHLFNKEKQIKNFLKLWQDLYDDVDLPRNHRDQIYNAIMKALNEENSSRGLHIYGPSGLGKSYSLYYLVSELRLQHDYRVTCINNCEGWWSSHQIEPYQYLLNELLCTFNKDELTPLTITD</sequence>
<comment type="caution">
    <text evidence="2">The sequence shown here is derived from an EMBL/GenBank/DDBJ whole genome shotgun (WGS) entry which is preliminary data.</text>
</comment>
<accession>A0A915Z5Q2</accession>
<reference evidence="2" key="1">
    <citation type="submission" date="2020-05" db="EMBL/GenBank/DDBJ databases">
        <authorList>
            <person name="Rincon C."/>
            <person name="Sanders R I."/>
            <person name="Robbins C."/>
            <person name="Chaturvedi A."/>
        </authorList>
    </citation>
    <scope>NUCLEOTIDE SEQUENCE</scope>
    <source>
        <strain evidence="2">CHB12</strain>
    </source>
</reference>
<evidence type="ECO:0000256" key="1">
    <source>
        <dbReference type="SAM" id="SignalP"/>
    </source>
</evidence>
<organism evidence="2 3">
    <name type="scientific">Rhizophagus irregularis</name>
    <dbReference type="NCBI Taxonomy" id="588596"/>
    <lineage>
        <taxon>Eukaryota</taxon>
        <taxon>Fungi</taxon>
        <taxon>Fungi incertae sedis</taxon>
        <taxon>Mucoromycota</taxon>
        <taxon>Glomeromycotina</taxon>
        <taxon>Glomeromycetes</taxon>
        <taxon>Glomerales</taxon>
        <taxon>Glomeraceae</taxon>
        <taxon>Rhizophagus</taxon>
    </lineage>
</organism>
<feature type="signal peptide" evidence="1">
    <location>
        <begin position="1"/>
        <end position="23"/>
    </location>
</feature>
<dbReference type="AlphaFoldDB" id="A0A915Z5Q2"/>
<dbReference type="VEuPathDB" id="FungiDB:RhiirFUN_014552"/>
<gene>
    <name evidence="2" type="ORF">CHRIB12_LOCUS8930</name>
</gene>
<dbReference type="Proteomes" id="UP000684084">
    <property type="component" value="Unassembled WGS sequence"/>
</dbReference>
<protein>
    <submittedName>
        <fullName evidence="2">Uncharacterized protein</fullName>
    </submittedName>
</protein>
<evidence type="ECO:0000313" key="3">
    <source>
        <dbReference type="Proteomes" id="UP000684084"/>
    </source>
</evidence>
<keyword evidence="1" id="KW-0732">Signal</keyword>